<organism evidence="3 4">
    <name type="scientific">Paracoccus mutanolyticus</name>
    <dbReference type="NCBI Taxonomy" id="1499308"/>
    <lineage>
        <taxon>Bacteria</taxon>
        <taxon>Pseudomonadati</taxon>
        <taxon>Pseudomonadota</taxon>
        <taxon>Alphaproteobacteria</taxon>
        <taxon>Rhodobacterales</taxon>
        <taxon>Paracoccaceae</taxon>
        <taxon>Paracoccus</taxon>
    </lineage>
</organism>
<feature type="compositionally biased region" description="Basic and acidic residues" evidence="1">
    <location>
        <begin position="77"/>
        <end position="88"/>
    </location>
</feature>
<keyword evidence="4" id="KW-1185">Reference proteome</keyword>
<evidence type="ECO:0000313" key="3">
    <source>
        <dbReference type="EMBL" id="AWX93246.1"/>
    </source>
</evidence>
<evidence type="ECO:0000256" key="2">
    <source>
        <dbReference type="SAM" id="Phobius"/>
    </source>
</evidence>
<protein>
    <recommendedName>
        <fullName evidence="5">DNA-binding protein</fullName>
    </recommendedName>
</protein>
<keyword evidence="2" id="KW-1133">Transmembrane helix</keyword>
<evidence type="ECO:0000313" key="4">
    <source>
        <dbReference type="Proteomes" id="UP000249922"/>
    </source>
</evidence>
<feature type="region of interest" description="Disordered" evidence="1">
    <location>
        <begin position="68"/>
        <end position="90"/>
    </location>
</feature>
<name>A0ABM6WRW9_9RHOB</name>
<feature type="region of interest" description="Disordered" evidence="1">
    <location>
        <begin position="1"/>
        <end position="32"/>
    </location>
</feature>
<evidence type="ECO:0008006" key="5">
    <source>
        <dbReference type="Google" id="ProtNLM"/>
    </source>
</evidence>
<dbReference type="EMBL" id="CP030239">
    <property type="protein sequence ID" value="AWX93246.1"/>
    <property type="molecule type" value="Genomic_DNA"/>
</dbReference>
<reference evidence="3 4" key="1">
    <citation type="submission" date="2018-06" db="EMBL/GenBank/DDBJ databases">
        <title>Complete genome sequence of Paracoccus mutanolyticus strain RSP-02 isolated from cellulosic waste.</title>
        <authorList>
            <person name="Amrutha R.N."/>
            <person name="Shrivastav A."/>
            <person name="Buddana S.K."/>
            <person name="Deshpande U."/>
            <person name="Prakasham R.S."/>
        </authorList>
    </citation>
    <scope>NUCLEOTIDE SEQUENCE [LARGE SCALE GENOMIC DNA]</scope>
    <source>
        <strain evidence="3 4">RSP-02</strain>
    </source>
</reference>
<proteinExistence type="predicted"/>
<keyword evidence="2" id="KW-0812">Transmembrane</keyword>
<keyword evidence="2" id="KW-0472">Membrane</keyword>
<accession>A0ABM6WRW9</accession>
<feature type="transmembrane region" description="Helical" evidence="2">
    <location>
        <begin position="108"/>
        <end position="127"/>
    </location>
</feature>
<dbReference type="Proteomes" id="UP000249922">
    <property type="component" value="Chromosome"/>
</dbReference>
<gene>
    <name evidence="3" type="ORF">DPM13_09280</name>
</gene>
<sequence>MPPVHDVFSVRGSGKPGHSCETGYGDRAAGSGRLSSLQRRNLSAGEASYYLGVADGYLRKAHHEGRIPEVEMGPGGRLRDRGRPDQHCRQQGRAVAEKPGAYLAVEGMMAFAAAVAFAVISGASFMLRTDRE</sequence>
<evidence type="ECO:0000256" key="1">
    <source>
        <dbReference type="SAM" id="MobiDB-lite"/>
    </source>
</evidence>